<dbReference type="InterPro" id="IPR007046">
    <property type="entry name" value="RNA_pol_sigma_54_core-bd"/>
</dbReference>
<keyword evidence="7" id="KW-0238">DNA-binding</keyword>
<dbReference type="Pfam" id="PF04963">
    <property type="entry name" value="Sigma54_CBD"/>
    <property type="match status" value="1"/>
</dbReference>
<dbReference type="Gene3D" id="1.10.10.60">
    <property type="entry name" value="Homeodomain-like"/>
    <property type="match status" value="1"/>
</dbReference>
<gene>
    <name evidence="11" type="ORF">ABE28_002510</name>
</gene>
<dbReference type="RefSeq" id="WP_064462399.1">
    <property type="nucleotide sequence ID" value="NZ_CP017080.1"/>
</dbReference>
<evidence type="ECO:0000256" key="6">
    <source>
        <dbReference type="ARBA" id="ARBA00023082"/>
    </source>
</evidence>
<reference evidence="11 12" key="1">
    <citation type="submission" date="2016-08" db="EMBL/GenBank/DDBJ databases">
        <title>Complete genome sequence of Bacillus muralis G25-68, a strain with toxicity to nematodes.</title>
        <authorList>
            <person name="Zheng Z."/>
        </authorList>
    </citation>
    <scope>NUCLEOTIDE SEQUENCE [LARGE SCALE GENOMIC DNA]</scope>
    <source>
        <strain evidence="11 12">G25-68</strain>
    </source>
</reference>
<dbReference type="GO" id="GO:0016779">
    <property type="term" value="F:nucleotidyltransferase activity"/>
    <property type="evidence" value="ECO:0007669"/>
    <property type="project" value="UniProtKB-KW"/>
</dbReference>
<evidence type="ECO:0000256" key="1">
    <source>
        <dbReference type="ARBA" id="ARBA00008798"/>
    </source>
</evidence>
<keyword evidence="2" id="KW-0240">DNA-directed RNA polymerase</keyword>
<dbReference type="Proteomes" id="UP000077926">
    <property type="component" value="Chromosome"/>
</dbReference>
<dbReference type="GO" id="GO:0001216">
    <property type="term" value="F:DNA-binding transcription activator activity"/>
    <property type="evidence" value="ECO:0007669"/>
    <property type="project" value="InterPro"/>
</dbReference>
<dbReference type="GO" id="GO:0016987">
    <property type="term" value="F:sigma factor activity"/>
    <property type="evidence" value="ECO:0007669"/>
    <property type="project" value="UniProtKB-KW"/>
</dbReference>
<evidence type="ECO:0000259" key="9">
    <source>
        <dbReference type="Pfam" id="PF04552"/>
    </source>
</evidence>
<name>A0A1B3XJ62_9BACI</name>
<keyword evidence="12" id="KW-1185">Reference proteome</keyword>
<evidence type="ECO:0000313" key="11">
    <source>
        <dbReference type="EMBL" id="AOH53209.1"/>
    </source>
</evidence>
<dbReference type="InterPro" id="IPR007634">
    <property type="entry name" value="RNA_pol_sigma_54_DNA-bd"/>
</dbReference>
<evidence type="ECO:0000256" key="4">
    <source>
        <dbReference type="ARBA" id="ARBA00022695"/>
    </source>
</evidence>
<dbReference type="EMBL" id="CP017080">
    <property type="protein sequence ID" value="AOH53209.1"/>
    <property type="molecule type" value="Genomic_DNA"/>
</dbReference>
<evidence type="ECO:0000313" key="12">
    <source>
        <dbReference type="Proteomes" id="UP000077926"/>
    </source>
</evidence>
<organism evidence="11 12">
    <name type="scientific">Peribacillus muralis</name>
    <dbReference type="NCBI Taxonomy" id="264697"/>
    <lineage>
        <taxon>Bacteria</taxon>
        <taxon>Bacillati</taxon>
        <taxon>Bacillota</taxon>
        <taxon>Bacilli</taxon>
        <taxon>Bacillales</taxon>
        <taxon>Bacillaceae</taxon>
        <taxon>Peribacillus</taxon>
    </lineage>
</organism>
<evidence type="ECO:0000259" key="10">
    <source>
        <dbReference type="Pfam" id="PF04963"/>
    </source>
</evidence>
<dbReference type="PANTHER" id="PTHR32248">
    <property type="entry name" value="RNA POLYMERASE SIGMA-54 FACTOR"/>
    <property type="match status" value="1"/>
</dbReference>
<dbReference type="GO" id="GO:0000428">
    <property type="term" value="C:DNA-directed RNA polymerase complex"/>
    <property type="evidence" value="ECO:0007669"/>
    <property type="project" value="UniProtKB-KW"/>
</dbReference>
<keyword evidence="8" id="KW-0804">Transcription</keyword>
<dbReference type="PANTHER" id="PTHR32248:SF4">
    <property type="entry name" value="RNA POLYMERASE SIGMA-54 FACTOR"/>
    <property type="match status" value="1"/>
</dbReference>
<dbReference type="PRINTS" id="PR00045">
    <property type="entry name" value="SIGMA54FCT"/>
</dbReference>
<dbReference type="PROSITE" id="PS50044">
    <property type="entry name" value="SIGMA54_3"/>
    <property type="match status" value="1"/>
</dbReference>
<dbReference type="PIRSF" id="PIRSF000774">
    <property type="entry name" value="RpoN"/>
    <property type="match status" value="1"/>
</dbReference>
<keyword evidence="5" id="KW-0805">Transcription regulation</keyword>
<dbReference type="Pfam" id="PF00309">
    <property type="entry name" value="Sigma54_AID"/>
    <property type="match status" value="1"/>
</dbReference>
<comment type="similarity">
    <text evidence="1">Belongs to the sigma-54 factor family.</text>
</comment>
<feature type="domain" description="RNA polymerase sigma factor 54 core-binding" evidence="10">
    <location>
        <begin position="96"/>
        <end position="283"/>
    </location>
</feature>
<keyword evidence="6" id="KW-0731">Sigma factor</keyword>
<dbReference type="STRING" id="264697.ABE28_002510"/>
<dbReference type="AlphaFoldDB" id="A0A1B3XJ62"/>
<accession>A0A1B3XJ62</accession>
<evidence type="ECO:0000256" key="8">
    <source>
        <dbReference type="ARBA" id="ARBA00023163"/>
    </source>
</evidence>
<dbReference type="NCBIfam" id="TIGR02395">
    <property type="entry name" value="rpoN_sigma"/>
    <property type="match status" value="1"/>
</dbReference>
<evidence type="ECO:0000256" key="7">
    <source>
        <dbReference type="ARBA" id="ARBA00023125"/>
    </source>
</evidence>
<evidence type="ECO:0000256" key="3">
    <source>
        <dbReference type="ARBA" id="ARBA00022679"/>
    </source>
</evidence>
<dbReference type="PROSITE" id="PS00718">
    <property type="entry name" value="SIGMA54_2"/>
    <property type="match status" value="1"/>
</dbReference>
<dbReference type="Gene3D" id="1.10.10.1330">
    <property type="entry name" value="RNA polymerase sigma-54 factor, core-binding domain"/>
    <property type="match status" value="1"/>
</dbReference>
<evidence type="ECO:0000256" key="5">
    <source>
        <dbReference type="ARBA" id="ARBA00023015"/>
    </source>
</evidence>
<dbReference type="KEGG" id="bmur:ABE28_002510"/>
<feature type="domain" description="RNA polymerase sigma factor 54 DNA-binding" evidence="9">
    <location>
        <begin position="297"/>
        <end position="456"/>
    </location>
</feature>
<dbReference type="Pfam" id="PF04552">
    <property type="entry name" value="Sigma54_DBD"/>
    <property type="match status" value="1"/>
</dbReference>
<keyword evidence="4" id="KW-0548">Nucleotidyltransferase</keyword>
<dbReference type="GO" id="GO:0006352">
    <property type="term" value="P:DNA-templated transcription initiation"/>
    <property type="evidence" value="ECO:0007669"/>
    <property type="project" value="InterPro"/>
</dbReference>
<dbReference type="InterPro" id="IPR000394">
    <property type="entry name" value="RNA_pol_sigma_54"/>
</dbReference>
<evidence type="ECO:0000256" key="2">
    <source>
        <dbReference type="ARBA" id="ARBA00022478"/>
    </source>
</evidence>
<sequence length="457" mass="52501">MQAGFELQLKQSLKLSLTPELQQAINILQYSTHELNDFLQEQANENPVLEMAAAANAPHTSLSEPNIRTHMMDYRIRETSRKGNRYSTDNDYNPIQNYSCTTVTLEAHLLEQLSLFRSLKDSETKIVEFLIGSLNGNGFLDIDMNWTASLFSVSSEEMETMIQVLQTFDPIGVGAKDLTDCLLLQIRNQENDNRLAYTIVENHLTDLAEKRYRKIADLYKVTIQEVQEAGDFIRTLNPRPVSHFSDEMIHYIVPDVFVEKEKDGYSITVNDGFLPKLSINPYYKDYIAMKHEKRANDYVKAQLHDAQSLIKGLEQRQMTLYKVTATIVEAQQEFFLRGMAGLKPMTLKDISEKIQLHESTVSRATSNKYIQTPHGLFKLRNFFTRGLKHVNGKDCESTTTIKEKIKVLIADEDKIKPFSDQKLCQIFESEGTMISRRTIAKYREDLGIPGSSKRRRF</sequence>
<dbReference type="GO" id="GO:0003677">
    <property type="term" value="F:DNA binding"/>
    <property type="evidence" value="ECO:0007669"/>
    <property type="project" value="UniProtKB-KW"/>
</dbReference>
<protein>
    <submittedName>
        <fullName evidence="11">RNA polymerase sigma-54 factor</fullName>
    </submittedName>
</protein>
<keyword evidence="3" id="KW-0808">Transferase</keyword>
<dbReference type="InterPro" id="IPR038709">
    <property type="entry name" value="RpoN_core-bd_sf"/>
</dbReference>
<proteinExistence type="inferred from homology"/>